<dbReference type="Proteomes" id="UP000284706">
    <property type="component" value="Unassembled WGS sequence"/>
</dbReference>
<keyword evidence="11" id="KW-1133">Transmembrane helix</keyword>
<dbReference type="GO" id="GO:0016705">
    <property type="term" value="F:oxidoreductase activity, acting on paired donors, with incorporation or reduction of molecular oxygen"/>
    <property type="evidence" value="ECO:0007669"/>
    <property type="project" value="InterPro"/>
</dbReference>
<dbReference type="GO" id="GO:0005506">
    <property type="term" value="F:iron ion binding"/>
    <property type="evidence" value="ECO:0007669"/>
    <property type="project" value="InterPro"/>
</dbReference>
<dbReference type="InterPro" id="IPR036396">
    <property type="entry name" value="Cyt_P450_sf"/>
</dbReference>
<protein>
    <recommendedName>
        <fullName evidence="14">Cytochrome P450</fullName>
    </recommendedName>
</protein>
<reference evidence="12 13" key="1">
    <citation type="journal article" date="2018" name="Evol. Lett.">
        <title>Horizontal gene cluster transfer increased hallucinogenic mushroom diversity.</title>
        <authorList>
            <person name="Reynolds H.T."/>
            <person name="Vijayakumar V."/>
            <person name="Gluck-Thaler E."/>
            <person name="Korotkin H.B."/>
            <person name="Matheny P.B."/>
            <person name="Slot J.C."/>
        </authorList>
    </citation>
    <scope>NUCLEOTIDE SEQUENCE [LARGE SCALE GENOMIC DNA]</scope>
    <source>
        <strain evidence="12 13">SRW20</strain>
    </source>
</reference>
<sequence length="520" mass="58289">MDSPHLSWITSMDGLLILVLSLSAYVVYEAFSRQRQRRRSPPGPRGLPIIGNALQIPSENQFEVFAEWGAAFGDIVHIKAFSQSIVILNSLQAARDLLEKRSTIYSDRPRFVLLSEFGPSFRKHRRLINQSFNNQAVAAFRPLQEKAVITALENLSKAPEDFLQHFRQFAAGTILKITYGHEVTSTHDPFIQLAERAGTLTVEAGSSAANLVDFFPVMRQGRFRLHIPTWAPFSTFKTKAMETRKAVEALMEIPYEHVKSQMKSGRAVPSYTSMLLQRYSGPDGSISTEDEEAIRGSAGTLLTLGAISTFLLAMVLNPDELKRAQQEIDAVVGTDRLPNMCDRPSLPYLECVLKEVLRWNPPVPLGLPHRLTEDDIYRDFYVAAGTTVFANIHAILQDCDDPRDFRPQRYLEDESLPDPLGVVFGFGRRVCPGRYLAESNYWILAAAVVAAFDISKVLDENGNDLNKSYDFSSGFVRHPEPFKCSIKPRLPNLTQVLRKAKADFDVGVILNPSEDQARSI</sequence>
<keyword evidence="11" id="KW-0472">Membrane</keyword>
<dbReference type="InterPro" id="IPR050364">
    <property type="entry name" value="Cytochrome_P450_fung"/>
</dbReference>
<organism evidence="12 13">
    <name type="scientific">Gymnopilus dilepis</name>
    <dbReference type="NCBI Taxonomy" id="231916"/>
    <lineage>
        <taxon>Eukaryota</taxon>
        <taxon>Fungi</taxon>
        <taxon>Dikarya</taxon>
        <taxon>Basidiomycota</taxon>
        <taxon>Agaricomycotina</taxon>
        <taxon>Agaricomycetes</taxon>
        <taxon>Agaricomycetidae</taxon>
        <taxon>Agaricales</taxon>
        <taxon>Agaricineae</taxon>
        <taxon>Hymenogastraceae</taxon>
        <taxon>Gymnopilus</taxon>
    </lineage>
</organism>
<accession>A0A409Y621</accession>
<comment type="cofactor">
    <cofactor evidence="1 9">
        <name>heme</name>
        <dbReference type="ChEBI" id="CHEBI:30413"/>
    </cofactor>
</comment>
<dbReference type="PROSITE" id="PS00086">
    <property type="entry name" value="CYTOCHROME_P450"/>
    <property type="match status" value="1"/>
</dbReference>
<dbReference type="STRING" id="231916.A0A409Y621"/>
<keyword evidence="6 10" id="KW-0560">Oxidoreductase</keyword>
<dbReference type="PRINTS" id="PR00385">
    <property type="entry name" value="P450"/>
</dbReference>
<dbReference type="Pfam" id="PF00067">
    <property type="entry name" value="p450"/>
    <property type="match status" value="1"/>
</dbReference>
<evidence type="ECO:0000313" key="12">
    <source>
        <dbReference type="EMBL" id="PPQ98474.1"/>
    </source>
</evidence>
<dbReference type="EMBL" id="NHYE01001107">
    <property type="protein sequence ID" value="PPQ98474.1"/>
    <property type="molecule type" value="Genomic_DNA"/>
</dbReference>
<feature type="transmembrane region" description="Helical" evidence="11">
    <location>
        <begin position="6"/>
        <end position="28"/>
    </location>
</feature>
<comment type="pathway">
    <text evidence="2">Secondary metabolite biosynthesis.</text>
</comment>
<dbReference type="PANTHER" id="PTHR46300:SF7">
    <property type="entry name" value="P450, PUTATIVE (EUROFUNG)-RELATED"/>
    <property type="match status" value="1"/>
</dbReference>
<dbReference type="Gene3D" id="1.10.630.10">
    <property type="entry name" value="Cytochrome P450"/>
    <property type="match status" value="1"/>
</dbReference>
<dbReference type="InterPro" id="IPR017972">
    <property type="entry name" value="Cyt_P450_CS"/>
</dbReference>
<dbReference type="GO" id="GO:0004497">
    <property type="term" value="F:monooxygenase activity"/>
    <property type="evidence" value="ECO:0007669"/>
    <property type="project" value="UniProtKB-KW"/>
</dbReference>
<keyword evidence="4 9" id="KW-0349">Heme</keyword>
<evidence type="ECO:0000256" key="5">
    <source>
        <dbReference type="ARBA" id="ARBA00022723"/>
    </source>
</evidence>
<dbReference type="SUPFAM" id="SSF48264">
    <property type="entry name" value="Cytochrome P450"/>
    <property type="match status" value="1"/>
</dbReference>
<keyword evidence="11" id="KW-0812">Transmembrane</keyword>
<name>A0A409Y621_9AGAR</name>
<dbReference type="OrthoDB" id="2789670at2759"/>
<keyword evidence="8 10" id="KW-0503">Monooxygenase</keyword>
<dbReference type="AlphaFoldDB" id="A0A409Y621"/>
<dbReference type="InterPro" id="IPR001128">
    <property type="entry name" value="Cyt_P450"/>
</dbReference>
<evidence type="ECO:0000313" key="13">
    <source>
        <dbReference type="Proteomes" id="UP000284706"/>
    </source>
</evidence>
<keyword evidence="5 9" id="KW-0479">Metal-binding</keyword>
<evidence type="ECO:0000256" key="11">
    <source>
        <dbReference type="SAM" id="Phobius"/>
    </source>
</evidence>
<evidence type="ECO:0000256" key="2">
    <source>
        <dbReference type="ARBA" id="ARBA00005179"/>
    </source>
</evidence>
<evidence type="ECO:0000256" key="6">
    <source>
        <dbReference type="ARBA" id="ARBA00023002"/>
    </source>
</evidence>
<keyword evidence="13" id="KW-1185">Reference proteome</keyword>
<dbReference type="InterPro" id="IPR002401">
    <property type="entry name" value="Cyt_P450_E_grp-I"/>
</dbReference>
<evidence type="ECO:0000256" key="1">
    <source>
        <dbReference type="ARBA" id="ARBA00001971"/>
    </source>
</evidence>
<keyword evidence="7 9" id="KW-0408">Iron</keyword>
<dbReference type="PANTHER" id="PTHR46300">
    <property type="entry name" value="P450, PUTATIVE (EUROFUNG)-RELATED-RELATED"/>
    <property type="match status" value="1"/>
</dbReference>
<evidence type="ECO:0000256" key="7">
    <source>
        <dbReference type="ARBA" id="ARBA00023004"/>
    </source>
</evidence>
<evidence type="ECO:0000256" key="9">
    <source>
        <dbReference type="PIRSR" id="PIRSR602401-1"/>
    </source>
</evidence>
<dbReference type="CDD" id="cd11065">
    <property type="entry name" value="CYP64-like"/>
    <property type="match status" value="1"/>
</dbReference>
<evidence type="ECO:0000256" key="10">
    <source>
        <dbReference type="RuleBase" id="RU000461"/>
    </source>
</evidence>
<feature type="binding site" description="axial binding residue" evidence="9">
    <location>
        <position position="431"/>
    </location>
    <ligand>
        <name>heme</name>
        <dbReference type="ChEBI" id="CHEBI:30413"/>
    </ligand>
    <ligandPart>
        <name>Fe</name>
        <dbReference type="ChEBI" id="CHEBI:18248"/>
    </ligandPart>
</feature>
<evidence type="ECO:0000256" key="4">
    <source>
        <dbReference type="ARBA" id="ARBA00022617"/>
    </source>
</evidence>
<comment type="caution">
    <text evidence="12">The sequence shown here is derived from an EMBL/GenBank/DDBJ whole genome shotgun (WGS) entry which is preliminary data.</text>
</comment>
<evidence type="ECO:0008006" key="14">
    <source>
        <dbReference type="Google" id="ProtNLM"/>
    </source>
</evidence>
<dbReference type="PRINTS" id="PR00463">
    <property type="entry name" value="EP450I"/>
</dbReference>
<comment type="similarity">
    <text evidence="3 10">Belongs to the cytochrome P450 family.</text>
</comment>
<proteinExistence type="inferred from homology"/>
<dbReference type="InParanoid" id="A0A409Y621"/>
<gene>
    <name evidence="12" type="ORF">CVT26_013875</name>
</gene>
<evidence type="ECO:0000256" key="8">
    <source>
        <dbReference type="ARBA" id="ARBA00023033"/>
    </source>
</evidence>
<dbReference type="GO" id="GO:0020037">
    <property type="term" value="F:heme binding"/>
    <property type="evidence" value="ECO:0007669"/>
    <property type="project" value="InterPro"/>
</dbReference>
<evidence type="ECO:0000256" key="3">
    <source>
        <dbReference type="ARBA" id="ARBA00010617"/>
    </source>
</evidence>